<gene>
    <name evidence="2" type="ORF">MMF97_05925</name>
</gene>
<reference evidence="2" key="1">
    <citation type="submission" date="2022-03" db="EMBL/GenBank/DDBJ databases">
        <authorList>
            <person name="Woo C.Y."/>
        </authorList>
    </citation>
    <scope>NUCLEOTIDE SEQUENCE</scope>
    <source>
        <strain evidence="2">CYS-01</strain>
    </source>
</reference>
<comment type="caution">
    <text evidence="2">The sequence shown here is derived from an EMBL/GenBank/DDBJ whole genome shotgun (WGS) entry which is preliminary data.</text>
</comment>
<accession>A0ABS9ZV05</accession>
<evidence type="ECO:0000313" key="3">
    <source>
        <dbReference type="Proteomes" id="UP001165460"/>
    </source>
</evidence>
<evidence type="ECO:0000313" key="2">
    <source>
        <dbReference type="EMBL" id="MCJ0742243.1"/>
    </source>
</evidence>
<name>A0ABS9ZV05_9SPHI</name>
<organism evidence="2 3">
    <name type="scientific">Pedobacter montanisoli</name>
    <dbReference type="NCBI Taxonomy" id="2923277"/>
    <lineage>
        <taxon>Bacteria</taxon>
        <taxon>Pseudomonadati</taxon>
        <taxon>Bacteroidota</taxon>
        <taxon>Sphingobacteriia</taxon>
        <taxon>Sphingobacteriales</taxon>
        <taxon>Sphingobacteriaceae</taxon>
        <taxon>Pedobacter</taxon>
    </lineage>
</organism>
<keyword evidence="2" id="KW-0378">Hydrolase</keyword>
<dbReference type="RefSeq" id="WP_243360543.1">
    <property type="nucleotide sequence ID" value="NZ_JALGBH010000001.1"/>
</dbReference>
<dbReference type="Gene3D" id="2.40.160.20">
    <property type="match status" value="1"/>
</dbReference>
<feature type="chain" id="PRO_5045915845" evidence="1">
    <location>
        <begin position="26"/>
        <end position="369"/>
    </location>
</feature>
<dbReference type="EMBL" id="JALGBH010000001">
    <property type="protein sequence ID" value="MCJ0742243.1"/>
    <property type="molecule type" value="Genomic_DNA"/>
</dbReference>
<evidence type="ECO:0000256" key="1">
    <source>
        <dbReference type="SAM" id="SignalP"/>
    </source>
</evidence>
<proteinExistence type="predicted"/>
<keyword evidence="1" id="KW-0732">Signal</keyword>
<dbReference type="GO" id="GO:0016787">
    <property type="term" value="F:hydrolase activity"/>
    <property type="evidence" value="ECO:0007669"/>
    <property type="project" value="UniProtKB-KW"/>
</dbReference>
<keyword evidence="3" id="KW-1185">Reference proteome</keyword>
<sequence length="369" mass="41625">MMKIAGRFLFILLIIFCIHTSDANAQNNASIEFTPQVSLTRFSANPINKLTGSVYGAELVYHKYTTTNPAGWMRELNLKSIDVIFNYKNMSKVKRVYQPIENEFGDSYGLLAGITIPLISSNHFYIDVAPSFGGLYASQTWFTNKNPIIGAHLNFASRIALKTGVALNNKTDLTGGIDILHYSNAGTRVPNNGMNVVSAGLGIKYNFNRPGIDTVTTKTDVIKKHQFDLGANIGRRGVYESKDGLYKTGLYAGYNYRVSHVWALSTGIDAVYYHTIYDPNRNLETYQSNASSFKRWRVGIAVGPDFWMGNLAAMFKYGYYIYYDSLKPMKTYWTTGFKYKTNNWFALQAKIYVHKTEADYLGFGFLITQ</sequence>
<dbReference type="Pfam" id="PF09411">
    <property type="entry name" value="PagL"/>
    <property type="match status" value="1"/>
</dbReference>
<feature type="signal peptide" evidence="1">
    <location>
        <begin position="1"/>
        <end position="25"/>
    </location>
</feature>
<protein>
    <submittedName>
        <fullName evidence="2">Acyloxyacyl hydrolase</fullName>
    </submittedName>
</protein>
<dbReference type="InterPro" id="IPR018550">
    <property type="entry name" value="Lipid-A_deacylase-rel"/>
</dbReference>
<dbReference type="Proteomes" id="UP001165460">
    <property type="component" value="Unassembled WGS sequence"/>
</dbReference>